<dbReference type="AlphaFoldDB" id="M6JGH1"/>
<accession>M6JGH1</accession>
<name>M6JGH1_9LEPT</name>
<gene>
    <name evidence="1" type="ORF">LEP1GSC063_3156</name>
</gene>
<dbReference type="Proteomes" id="UP000012106">
    <property type="component" value="Unassembled WGS sequence"/>
</dbReference>
<proteinExistence type="predicted"/>
<comment type="caution">
    <text evidence="1">The sequence shown here is derived from an EMBL/GenBank/DDBJ whole genome shotgun (WGS) entry which is preliminary data.</text>
</comment>
<reference evidence="1 2" key="1">
    <citation type="submission" date="2013-01" db="EMBL/GenBank/DDBJ databases">
        <authorList>
            <person name="Harkins D.M."/>
            <person name="Durkin A.S."/>
            <person name="Brinkac L.M."/>
            <person name="Haft D.H."/>
            <person name="Selengut J.D."/>
            <person name="Sanka R."/>
            <person name="DePew J."/>
            <person name="Purushe J."/>
            <person name="Hartskeerl R.A."/>
            <person name="Ahmed A."/>
            <person name="van der Linden H."/>
            <person name="Goris M.G.A."/>
            <person name="Vinetz J.M."/>
            <person name="Sutton G.G."/>
            <person name="Nierman W.C."/>
            <person name="Fouts D.E."/>
        </authorList>
    </citation>
    <scope>NUCLEOTIDE SEQUENCE [LARGE SCALE GENOMIC DNA]</scope>
    <source>
        <strain evidence="1 2">MAVJ 401</strain>
    </source>
</reference>
<evidence type="ECO:0000313" key="1">
    <source>
        <dbReference type="EMBL" id="EMN20781.1"/>
    </source>
</evidence>
<sequence length="79" mass="9571">MISDQRKKQPRNKVGKCKTEYEEQWNYICFEHNFTVGLRKAAQTAFHKFQWVHREQFLKESVFRKASFLKKKSRVPPVP</sequence>
<dbReference type="EMBL" id="AHMU02000065">
    <property type="protein sequence ID" value="EMN20781.1"/>
    <property type="molecule type" value="Genomic_DNA"/>
</dbReference>
<evidence type="ECO:0000313" key="2">
    <source>
        <dbReference type="Proteomes" id="UP000012106"/>
    </source>
</evidence>
<protein>
    <submittedName>
        <fullName evidence="1">Uncharacterized protein</fullName>
    </submittedName>
</protein>
<organism evidence="1 2">
    <name type="scientific">Leptospira santarosai serovar Arenal str. MAVJ 401</name>
    <dbReference type="NCBI Taxonomy" id="1049976"/>
    <lineage>
        <taxon>Bacteria</taxon>
        <taxon>Pseudomonadati</taxon>
        <taxon>Spirochaetota</taxon>
        <taxon>Spirochaetia</taxon>
        <taxon>Leptospirales</taxon>
        <taxon>Leptospiraceae</taxon>
        <taxon>Leptospira</taxon>
    </lineage>
</organism>